<dbReference type="InterPro" id="IPR006693">
    <property type="entry name" value="AB_hydrolase_lipase"/>
</dbReference>
<reference evidence="10" key="1">
    <citation type="journal article" date="2014" name="Insect Biochem. Mol. Biol.">
        <title>An insight into the sialome of the frog biting fly, Corethrella appendiculata.</title>
        <authorList>
            <person name="Ribeiro J.M.C."/>
            <person name="Chagas A.C."/>
            <person name="Pham V.M."/>
            <person name="Lounibos L.P."/>
            <person name="Calvo E."/>
        </authorList>
    </citation>
    <scope>NUCLEOTIDE SEQUENCE</scope>
    <source>
        <tissue evidence="10">Salivary glands</tissue>
    </source>
</reference>
<keyword evidence="5" id="KW-0443">Lipid metabolism</keyword>
<keyword evidence="2 8" id="KW-0732">Signal</keyword>
<name>U5ERJ2_9DIPT</name>
<feature type="active site" description="Nucleophile" evidence="7">
    <location>
        <position position="202"/>
    </location>
</feature>
<feature type="domain" description="Partial AB-hydrolase lipase" evidence="9">
    <location>
        <begin position="68"/>
        <end position="125"/>
    </location>
</feature>
<feature type="active site" description="Charge relay system" evidence="7">
    <location>
        <position position="406"/>
    </location>
</feature>
<evidence type="ECO:0000313" key="10">
    <source>
        <dbReference type="EMBL" id="JAB57090.1"/>
    </source>
</evidence>
<evidence type="ECO:0000256" key="8">
    <source>
        <dbReference type="SAM" id="SignalP"/>
    </source>
</evidence>
<dbReference type="Pfam" id="PF04083">
    <property type="entry name" value="Abhydro_lipase"/>
    <property type="match status" value="1"/>
</dbReference>
<dbReference type="GO" id="GO:0016042">
    <property type="term" value="P:lipid catabolic process"/>
    <property type="evidence" value="ECO:0007669"/>
    <property type="project" value="UniProtKB-KW"/>
</dbReference>
<dbReference type="InterPro" id="IPR029058">
    <property type="entry name" value="AB_hydrolase_fold"/>
</dbReference>
<evidence type="ECO:0000256" key="7">
    <source>
        <dbReference type="PIRSR" id="PIRSR000862-1"/>
    </source>
</evidence>
<organism evidence="10">
    <name type="scientific">Corethrella appendiculata</name>
    <dbReference type="NCBI Taxonomy" id="1370023"/>
    <lineage>
        <taxon>Eukaryota</taxon>
        <taxon>Metazoa</taxon>
        <taxon>Ecdysozoa</taxon>
        <taxon>Arthropoda</taxon>
        <taxon>Hexapoda</taxon>
        <taxon>Insecta</taxon>
        <taxon>Pterygota</taxon>
        <taxon>Neoptera</taxon>
        <taxon>Endopterygota</taxon>
        <taxon>Diptera</taxon>
        <taxon>Nematocera</taxon>
        <taxon>Culicoidea</taxon>
        <taxon>Chaoboridae</taxon>
        <taxon>Corethrella</taxon>
    </lineage>
</organism>
<dbReference type="GO" id="GO:0016788">
    <property type="term" value="F:hydrolase activity, acting on ester bonds"/>
    <property type="evidence" value="ECO:0007669"/>
    <property type="project" value="InterPro"/>
</dbReference>
<evidence type="ECO:0000256" key="1">
    <source>
        <dbReference type="ARBA" id="ARBA00010701"/>
    </source>
</evidence>
<proteinExistence type="evidence at transcript level"/>
<dbReference type="Gene3D" id="3.40.50.1820">
    <property type="entry name" value="alpha/beta hydrolase"/>
    <property type="match status" value="1"/>
</dbReference>
<feature type="chain" id="PRO_5004660122" evidence="8">
    <location>
        <begin position="22"/>
        <end position="454"/>
    </location>
</feature>
<dbReference type="EMBL" id="GANO01002781">
    <property type="protein sequence ID" value="JAB57090.1"/>
    <property type="molecule type" value="mRNA"/>
</dbReference>
<protein>
    <submittedName>
        <fullName evidence="10">Putative triglyceride lipase-cholesterol esterase</fullName>
    </submittedName>
</protein>
<dbReference type="SUPFAM" id="SSF53474">
    <property type="entry name" value="alpha/beta-Hydrolases"/>
    <property type="match status" value="1"/>
</dbReference>
<evidence type="ECO:0000256" key="6">
    <source>
        <dbReference type="ARBA" id="ARBA00023180"/>
    </source>
</evidence>
<dbReference type="InterPro" id="IPR025483">
    <property type="entry name" value="Lipase_euk"/>
</dbReference>
<keyword evidence="4" id="KW-0442">Lipid degradation</keyword>
<dbReference type="PIRSF" id="PIRSF000862">
    <property type="entry name" value="Steryl_ester_lip"/>
    <property type="match status" value="1"/>
</dbReference>
<evidence type="ECO:0000256" key="3">
    <source>
        <dbReference type="ARBA" id="ARBA00022801"/>
    </source>
</evidence>
<evidence type="ECO:0000256" key="4">
    <source>
        <dbReference type="ARBA" id="ARBA00022963"/>
    </source>
</evidence>
<feature type="active site" description="Charge relay system" evidence="7">
    <location>
        <position position="375"/>
    </location>
</feature>
<evidence type="ECO:0000256" key="2">
    <source>
        <dbReference type="ARBA" id="ARBA00022729"/>
    </source>
</evidence>
<feature type="signal peptide" evidence="8">
    <location>
        <begin position="1"/>
        <end position="21"/>
    </location>
</feature>
<comment type="similarity">
    <text evidence="1">Belongs to the AB hydrolase superfamily. Lipase family.</text>
</comment>
<keyword evidence="3" id="KW-0378">Hydrolase</keyword>
<dbReference type="FunFam" id="3.40.50.1820:FF:000021">
    <property type="entry name" value="Lipase"/>
    <property type="match status" value="1"/>
</dbReference>
<dbReference type="PANTHER" id="PTHR11005">
    <property type="entry name" value="LYSOSOMAL ACID LIPASE-RELATED"/>
    <property type="match status" value="1"/>
</dbReference>
<sequence length="454" mass="52009">MFKLNLIILILQALIVNPINCELNSDRKIDFENDNKLTDDFKNFIKFSGMSLYDFQVDKEDGYLTSIQLIEKYGYRSEVHTVETEDGYLLDLHRINGRKDEPIITNKPVVFLMHGLLCSSSDWILIGPNNSLAYMLVDNGYDVWLGNARGNRYSRKHKNWDPKMYKFWQFSWHEIGFYDLPAKIDYILSKTKQEKLNYIGHSQGTTAFFVMTSTKPEYNSKIQLMQALAPVAYLSNMNSPLLKVVTSLLDSISLIIDAFGVNEFLPNSKFLKFVADIFCTSSAHNNLCLNVLFQLSGADPDQVDLSVIPVLIGHTPAGASSKQLIHFGQSVRSGEFRRYDHGKLKNLAMYGVPEPPKYNLTQISAPIFFHYGLNDYLAHPKDVLKLYAELSSTVGINQLEHKLFNHLDFLLAKDIKIMLYQQIVDNIVKYSSKLSTTSNYILQYYLQFVDTTLF</sequence>
<keyword evidence="6" id="KW-0325">Glycoprotein</keyword>
<accession>U5ERJ2</accession>
<evidence type="ECO:0000259" key="9">
    <source>
        <dbReference type="Pfam" id="PF04083"/>
    </source>
</evidence>
<dbReference type="AlphaFoldDB" id="U5ERJ2"/>
<evidence type="ECO:0000256" key="5">
    <source>
        <dbReference type="ARBA" id="ARBA00023098"/>
    </source>
</evidence>